<dbReference type="Pfam" id="PF07670">
    <property type="entry name" value="Gate"/>
    <property type="match status" value="1"/>
</dbReference>
<protein>
    <submittedName>
        <fullName evidence="4">Spore maturation protein A</fullName>
    </submittedName>
</protein>
<feature type="domain" description="Nucleoside transporter/FeoB GTPase Gate" evidence="2">
    <location>
        <begin position="41"/>
        <end position="151"/>
    </location>
</feature>
<dbReference type="AlphaFoldDB" id="A0AAQ1MDT2"/>
<sequence>MTYIWVGMLVLSVICGALTGRMEGVSAAAMGECIKAVELSITLLGSLCLWGGVMNIAEKSGLTEKISGWFYPLVGRLFRGVRRDSPAFAAISMNLMANLLGLGNAATPLGLTAMRELDRQNGEGESASDDMITFVVLNTASLQLIPTTAATLRLKAGSQNPMEIITCVWLCSVLALAAGLLVNRALRGATRTRGTKSAARRIAKGGSRP</sequence>
<dbReference type="InterPro" id="IPR011642">
    <property type="entry name" value="Gate_dom"/>
</dbReference>
<reference evidence="3 6" key="3">
    <citation type="journal article" date="2019" name="Nat. Med.">
        <title>A library of human gut bacterial isolates paired with longitudinal multiomics data enables mechanistic microbiome research.</title>
        <authorList>
            <person name="Poyet M."/>
            <person name="Groussin M."/>
            <person name="Gibbons S.M."/>
            <person name="Avila-Pacheco J."/>
            <person name="Jiang X."/>
            <person name="Kearney S.M."/>
            <person name="Perrotta A.R."/>
            <person name="Berdy B."/>
            <person name="Zhao S."/>
            <person name="Lieberman T.D."/>
            <person name="Swanson P.K."/>
            <person name="Smith M."/>
            <person name="Roesemann S."/>
            <person name="Alexander J.E."/>
            <person name="Rich S.A."/>
            <person name="Livny J."/>
            <person name="Vlamakis H."/>
            <person name="Clish C."/>
            <person name="Bullock K."/>
            <person name="Deik A."/>
            <person name="Scott J."/>
            <person name="Pierce K.A."/>
            <person name="Xavier R.J."/>
            <person name="Alm E.J."/>
        </authorList>
    </citation>
    <scope>NUCLEOTIDE SEQUENCE [LARGE SCALE GENOMIC DNA]</scope>
    <source>
        <strain evidence="3 6">BIOML-A2</strain>
    </source>
</reference>
<keyword evidence="1" id="KW-1133">Transmembrane helix</keyword>
<evidence type="ECO:0000313" key="5">
    <source>
        <dbReference type="Proteomes" id="UP000184089"/>
    </source>
</evidence>
<evidence type="ECO:0000313" key="3">
    <source>
        <dbReference type="EMBL" id="MZL69170.1"/>
    </source>
</evidence>
<evidence type="ECO:0000313" key="6">
    <source>
        <dbReference type="Proteomes" id="UP000474718"/>
    </source>
</evidence>
<dbReference type="Proteomes" id="UP000184089">
    <property type="component" value="Unassembled WGS sequence"/>
</dbReference>
<reference evidence="5" key="1">
    <citation type="submission" date="2016-11" db="EMBL/GenBank/DDBJ databases">
        <authorList>
            <person name="Jaros S."/>
            <person name="Januszkiewicz K."/>
            <person name="Wedrychowicz H."/>
        </authorList>
    </citation>
    <scope>NUCLEOTIDE SEQUENCE [LARGE SCALE GENOMIC DNA]</scope>
    <source>
        <strain evidence="5">DSM 4029</strain>
    </source>
</reference>
<keyword evidence="6" id="KW-1185">Reference proteome</keyword>
<evidence type="ECO:0000313" key="4">
    <source>
        <dbReference type="EMBL" id="SHG13874.1"/>
    </source>
</evidence>
<evidence type="ECO:0000259" key="2">
    <source>
        <dbReference type="Pfam" id="PF07670"/>
    </source>
</evidence>
<dbReference type="Proteomes" id="UP000474718">
    <property type="component" value="Unassembled WGS sequence"/>
</dbReference>
<dbReference type="EMBL" id="FQVY01000002">
    <property type="protein sequence ID" value="SHG13874.1"/>
    <property type="molecule type" value="Genomic_DNA"/>
</dbReference>
<name>A0AAQ1MDT2_9FIRM</name>
<accession>A0AAQ1MDT2</accession>
<keyword evidence="1" id="KW-0812">Transmembrane</keyword>
<gene>
    <name evidence="3" type="ORF">GT747_05230</name>
    <name evidence="4" type="ORF">SAMN05444424_1618</name>
</gene>
<comment type="caution">
    <text evidence="4">The sequence shown here is derived from an EMBL/GenBank/DDBJ whole genome shotgun (WGS) entry which is preliminary data.</text>
</comment>
<feature type="transmembrane region" description="Helical" evidence="1">
    <location>
        <begin position="164"/>
        <end position="182"/>
    </location>
</feature>
<organism evidence="4 5">
    <name type="scientific">Bittarella massiliensis</name>
    <name type="common">ex Durand et al. 2017</name>
    <dbReference type="NCBI Taxonomy" id="1720313"/>
    <lineage>
        <taxon>Bacteria</taxon>
        <taxon>Bacillati</taxon>
        <taxon>Bacillota</taxon>
        <taxon>Clostridia</taxon>
        <taxon>Eubacteriales</taxon>
        <taxon>Oscillospiraceae</taxon>
        <taxon>Bittarella (ex Durand et al. 2017)</taxon>
    </lineage>
</organism>
<dbReference type="RefSeq" id="WP_021660533.1">
    <property type="nucleotide sequence ID" value="NZ_FQVY01000002.1"/>
</dbReference>
<reference evidence="4" key="2">
    <citation type="submission" date="2016-11" db="EMBL/GenBank/DDBJ databases">
        <authorList>
            <person name="Varghese N."/>
            <person name="Submissions S."/>
        </authorList>
    </citation>
    <scope>NUCLEOTIDE SEQUENCE</scope>
    <source>
        <strain evidence="4">DSM 4029</strain>
    </source>
</reference>
<evidence type="ECO:0000256" key="1">
    <source>
        <dbReference type="SAM" id="Phobius"/>
    </source>
</evidence>
<keyword evidence="1" id="KW-0472">Membrane</keyword>
<proteinExistence type="predicted"/>
<dbReference type="EMBL" id="WWVX01000002">
    <property type="protein sequence ID" value="MZL69170.1"/>
    <property type="molecule type" value="Genomic_DNA"/>
</dbReference>